<proteinExistence type="predicted"/>
<reference evidence="1" key="2">
    <citation type="journal article" date="2015" name="Data Brief">
        <title>Shoot transcriptome of the giant reed, Arundo donax.</title>
        <authorList>
            <person name="Barrero R.A."/>
            <person name="Guerrero F.D."/>
            <person name="Moolhuijzen P."/>
            <person name="Goolsby J.A."/>
            <person name="Tidwell J."/>
            <person name="Bellgard S.E."/>
            <person name="Bellgard M.I."/>
        </authorList>
    </citation>
    <scope>NUCLEOTIDE SEQUENCE</scope>
    <source>
        <tissue evidence="1">Shoot tissue taken approximately 20 cm above the soil surface</tissue>
    </source>
</reference>
<dbReference type="EMBL" id="GBRH01171036">
    <property type="protein sequence ID" value="JAE26860.1"/>
    <property type="molecule type" value="Transcribed_RNA"/>
</dbReference>
<name>A0A0A9GNY3_ARUDO</name>
<organism evidence="1">
    <name type="scientific">Arundo donax</name>
    <name type="common">Giant reed</name>
    <name type="synonym">Donax arundinaceus</name>
    <dbReference type="NCBI Taxonomy" id="35708"/>
    <lineage>
        <taxon>Eukaryota</taxon>
        <taxon>Viridiplantae</taxon>
        <taxon>Streptophyta</taxon>
        <taxon>Embryophyta</taxon>
        <taxon>Tracheophyta</taxon>
        <taxon>Spermatophyta</taxon>
        <taxon>Magnoliopsida</taxon>
        <taxon>Liliopsida</taxon>
        <taxon>Poales</taxon>
        <taxon>Poaceae</taxon>
        <taxon>PACMAD clade</taxon>
        <taxon>Arundinoideae</taxon>
        <taxon>Arundineae</taxon>
        <taxon>Arundo</taxon>
    </lineage>
</organism>
<dbReference type="AlphaFoldDB" id="A0A0A9GNY3"/>
<evidence type="ECO:0000313" key="1">
    <source>
        <dbReference type="EMBL" id="JAE26860.1"/>
    </source>
</evidence>
<accession>A0A0A9GNY3</accession>
<sequence length="64" mass="6829">MGPAPLTRTRASMTRPSEMLPHVVDGSPSALAGLGCHQSDARWPVSCLLNISDVPPEYLKVNCP</sequence>
<reference evidence="1" key="1">
    <citation type="submission" date="2014-09" db="EMBL/GenBank/DDBJ databases">
        <authorList>
            <person name="Magalhaes I.L.F."/>
            <person name="Oliveira U."/>
            <person name="Santos F.R."/>
            <person name="Vidigal T.H.D.A."/>
            <person name="Brescovit A.D."/>
            <person name="Santos A.J."/>
        </authorList>
    </citation>
    <scope>NUCLEOTIDE SEQUENCE</scope>
    <source>
        <tissue evidence="1">Shoot tissue taken approximately 20 cm above the soil surface</tissue>
    </source>
</reference>
<protein>
    <submittedName>
        <fullName evidence="1">Uncharacterized protein</fullName>
    </submittedName>
</protein>